<dbReference type="RefSeq" id="WP_307339437.1">
    <property type="nucleotide sequence ID" value="NZ_JAUSUQ010000007.1"/>
</dbReference>
<proteinExistence type="predicted"/>
<comment type="subcellular location">
    <subcellularLocation>
        <location evidence="1">Cell membrane</location>
        <topology evidence="1">Multi-pass membrane protein</topology>
    </subcellularLocation>
</comment>
<gene>
    <name evidence="7" type="ORF">J2S00_002240</name>
</gene>
<keyword evidence="8" id="KW-1185">Reference proteome</keyword>
<dbReference type="CDD" id="cd13128">
    <property type="entry name" value="MATE_Wzx_like"/>
    <property type="match status" value="1"/>
</dbReference>
<feature type="transmembrane region" description="Helical" evidence="6">
    <location>
        <begin position="236"/>
        <end position="257"/>
    </location>
</feature>
<accession>A0ABU0CTN1</accession>
<feature type="transmembrane region" description="Helical" evidence="6">
    <location>
        <begin position="348"/>
        <end position="368"/>
    </location>
</feature>
<sequence length="450" mass="50390">MLKSIFKLLSNSMLYNATYSFLIKAIGAALGFFLNILLARILGAEGIGIYFLAISIITVCTVITRLGLDNALLRYTSLCYSNNDWQGIKGLYKLMLKITTFSSILVTLIMIFISDYTSMWIFNEPELGFVLKIMSLSILPVSLINLYAEVLKGLNKIKTGMFLQSVSLPLINVILIMICYTIININVNHIVLIYAITAFITLCMCELIWLKSLPQFVRKINGFFNRDELLQTSIPLMWVASLNLVLSFMDTFMLGWLGTSEDVGIYNIAAKLAFLSSMILIAVNGVLSQKFAVFWGKQKYQALEKLAQLSTMVMSVISFVILLVFLFFNKPILSLFGPNFIDGTYALVILAIGQFVTLSTGPVASLLMMTGYGRFHRNNVLLSAFVNLILNLCLIPIYGINGAAVATAISLMVKNVLAVIFVKKELKINVFDKWISILKNGWCYYYGRKK</sequence>
<feature type="transmembrane region" description="Helical" evidence="6">
    <location>
        <begin position="380"/>
        <end position="398"/>
    </location>
</feature>
<feature type="transmembrane region" description="Helical" evidence="6">
    <location>
        <begin position="404"/>
        <end position="422"/>
    </location>
</feature>
<keyword evidence="4 6" id="KW-1133">Transmembrane helix</keyword>
<reference evidence="7 8" key="1">
    <citation type="submission" date="2023-07" db="EMBL/GenBank/DDBJ databases">
        <title>Genomic Encyclopedia of Type Strains, Phase IV (KMG-IV): sequencing the most valuable type-strain genomes for metagenomic binning, comparative biology and taxonomic classification.</title>
        <authorList>
            <person name="Goeker M."/>
        </authorList>
    </citation>
    <scope>NUCLEOTIDE SEQUENCE [LARGE SCALE GENOMIC DNA]</scope>
    <source>
        <strain evidence="7 8">DSM 17740</strain>
    </source>
</reference>
<feature type="transmembrane region" description="Helical" evidence="6">
    <location>
        <begin position="263"/>
        <end position="286"/>
    </location>
</feature>
<evidence type="ECO:0000313" key="8">
    <source>
        <dbReference type="Proteomes" id="UP001232445"/>
    </source>
</evidence>
<keyword evidence="5 6" id="KW-0472">Membrane</keyword>
<dbReference type="PANTHER" id="PTHR30250:SF11">
    <property type="entry name" value="O-ANTIGEN TRANSPORTER-RELATED"/>
    <property type="match status" value="1"/>
</dbReference>
<dbReference type="Proteomes" id="UP001232445">
    <property type="component" value="Unassembled WGS sequence"/>
</dbReference>
<organism evidence="7 8">
    <name type="scientific">Caldalkalibacillus uzonensis</name>
    <dbReference type="NCBI Taxonomy" id="353224"/>
    <lineage>
        <taxon>Bacteria</taxon>
        <taxon>Bacillati</taxon>
        <taxon>Bacillota</taxon>
        <taxon>Bacilli</taxon>
        <taxon>Bacillales</taxon>
        <taxon>Bacillaceae</taxon>
        <taxon>Caldalkalibacillus</taxon>
    </lineage>
</organism>
<comment type="caution">
    <text evidence="7">The sequence shown here is derived from an EMBL/GenBank/DDBJ whole genome shotgun (WGS) entry which is preliminary data.</text>
</comment>
<feature type="transmembrane region" description="Helical" evidence="6">
    <location>
        <begin position="189"/>
        <end position="210"/>
    </location>
</feature>
<protein>
    <submittedName>
        <fullName evidence="7">O-antigen/teichoic acid export membrane protein</fullName>
    </submittedName>
</protein>
<evidence type="ECO:0000256" key="4">
    <source>
        <dbReference type="ARBA" id="ARBA00022989"/>
    </source>
</evidence>
<feature type="transmembrane region" description="Helical" evidence="6">
    <location>
        <begin position="47"/>
        <end position="68"/>
    </location>
</feature>
<evidence type="ECO:0000256" key="1">
    <source>
        <dbReference type="ARBA" id="ARBA00004651"/>
    </source>
</evidence>
<dbReference type="InterPro" id="IPR002797">
    <property type="entry name" value="Polysacc_synth"/>
</dbReference>
<dbReference type="EMBL" id="JAUSUQ010000007">
    <property type="protein sequence ID" value="MDQ0339453.1"/>
    <property type="molecule type" value="Genomic_DNA"/>
</dbReference>
<feature type="transmembrane region" description="Helical" evidence="6">
    <location>
        <begin position="306"/>
        <end position="328"/>
    </location>
</feature>
<evidence type="ECO:0000313" key="7">
    <source>
        <dbReference type="EMBL" id="MDQ0339453.1"/>
    </source>
</evidence>
<dbReference type="InterPro" id="IPR050833">
    <property type="entry name" value="Poly_Biosynth_Transport"/>
</dbReference>
<evidence type="ECO:0000256" key="5">
    <source>
        <dbReference type="ARBA" id="ARBA00023136"/>
    </source>
</evidence>
<keyword evidence="3 6" id="KW-0812">Transmembrane</keyword>
<keyword evidence="2" id="KW-1003">Cell membrane</keyword>
<evidence type="ECO:0000256" key="6">
    <source>
        <dbReference type="SAM" id="Phobius"/>
    </source>
</evidence>
<feature type="transmembrane region" description="Helical" evidence="6">
    <location>
        <begin position="160"/>
        <end position="183"/>
    </location>
</feature>
<dbReference type="Pfam" id="PF01943">
    <property type="entry name" value="Polysacc_synt"/>
    <property type="match status" value="1"/>
</dbReference>
<name>A0ABU0CTN1_9BACI</name>
<dbReference type="PANTHER" id="PTHR30250">
    <property type="entry name" value="PST FAMILY PREDICTED COLANIC ACID TRANSPORTER"/>
    <property type="match status" value="1"/>
</dbReference>
<evidence type="ECO:0000256" key="3">
    <source>
        <dbReference type="ARBA" id="ARBA00022692"/>
    </source>
</evidence>
<feature type="transmembrane region" description="Helical" evidence="6">
    <location>
        <begin position="129"/>
        <end position="148"/>
    </location>
</feature>
<feature type="transmembrane region" description="Helical" evidence="6">
    <location>
        <begin position="21"/>
        <end position="41"/>
    </location>
</feature>
<evidence type="ECO:0000256" key="2">
    <source>
        <dbReference type="ARBA" id="ARBA00022475"/>
    </source>
</evidence>
<feature type="transmembrane region" description="Helical" evidence="6">
    <location>
        <begin position="94"/>
        <end position="114"/>
    </location>
</feature>